<organism evidence="1">
    <name type="scientific">candidate division WOR-3 bacterium</name>
    <dbReference type="NCBI Taxonomy" id="2052148"/>
    <lineage>
        <taxon>Bacteria</taxon>
        <taxon>Bacteria division WOR-3</taxon>
    </lineage>
</organism>
<gene>
    <name evidence="1" type="ORF">ENV60_07240</name>
</gene>
<proteinExistence type="predicted"/>
<protein>
    <recommendedName>
        <fullName evidence="2">Outer membrane protein beta-barrel domain-containing protein</fullName>
    </recommendedName>
</protein>
<dbReference type="Gene3D" id="2.40.160.20">
    <property type="match status" value="1"/>
</dbReference>
<comment type="caution">
    <text evidence="1">The sequence shown here is derived from an EMBL/GenBank/DDBJ whole genome shotgun (WGS) entry which is preliminary data.</text>
</comment>
<evidence type="ECO:0008006" key="2">
    <source>
        <dbReference type="Google" id="ProtNLM"/>
    </source>
</evidence>
<reference evidence="1" key="1">
    <citation type="journal article" date="2020" name="mSystems">
        <title>Genome- and Community-Level Interaction Insights into Carbon Utilization and Element Cycling Functions of Hydrothermarchaeota in Hydrothermal Sediment.</title>
        <authorList>
            <person name="Zhou Z."/>
            <person name="Liu Y."/>
            <person name="Xu W."/>
            <person name="Pan J."/>
            <person name="Luo Z.H."/>
            <person name="Li M."/>
        </authorList>
    </citation>
    <scope>NUCLEOTIDE SEQUENCE [LARGE SCALE GENOMIC DNA]</scope>
    <source>
        <strain evidence="1">SpSt-774</strain>
    </source>
</reference>
<sequence>MKRTIPLTLFLLLFAQAKGVKRFTHSNVEIAPKASLYIGEDAYFGIGAEGVVNPVRQIGIRLNITEIIFGNGTHFYLNSGNWSLSGLSLDGLFYIPMAEMEPYVHSGLGFEIFNPPGGGGIHTFFSFRFGMGLSYPVNPKTKVFVEPGIIIYDAGNTETVFRLSFGARFGIL</sequence>
<dbReference type="InterPro" id="IPR011250">
    <property type="entry name" value="OMP/PagP_B-barrel"/>
</dbReference>
<name>A0A7C4XFH2_UNCW3</name>
<evidence type="ECO:0000313" key="1">
    <source>
        <dbReference type="EMBL" id="HGV98075.1"/>
    </source>
</evidence>
<dbReference type="EMBL" id="DTGZ01000134">
    <property type="protein sequence ID" value="HGV98075.1"/>
    <property type="molecule type" value="Genomic_DNA"/>
</dbReference>
<dbReference type="AlphaFoldDB" id="A0A7C4XFH2"/>
<accession>A0A7C4XFH2</accession>
<dbReference type="SUPFAM" id="SSF56925">
    <property type="entry name" value="OMPA-like"/>
    <property type="match status" value="1"/>
</dbReference>